<accession>A0AAV0CY42</accession>
<feature type="region of interest" description="Disordered" evidence="1">
    <location>
        <begin position="1"/>
        <end position="100"/>
    </location>
</feature>
<sequence length="100" mass="11114">MFDGFDAEQSGGITEVRGCPEPVRSESRLHRQPEVTGQAAQGFCRNGNGCNPIQLQHRPPHLRRLHLHRRDASRSPSVLQRQEGKVEGFGSSSQTKAAQR</sequence>
<dbReference type="AlphaFoldDB" id="A0AAV0CY42"/>
<organism evidence="2 3">
    <name type="scientific">Cuscuta epithymum</name>
    <dbReference type="NCBI Taxonomy" id="186058"/>
    <lineage>
        <taxon>Eukaryota</taxon>
        <taxon>Viridiplantae</taxon>
        <taxon>Streptophyta</taxon>
        <taxon>Embryophyta</taxon>
        <taxon>Tracheophyta</taxon>
        <taxon>Spermatophyta</taxon>
        <taxon>Magnoliopsida</taxon>
        <taxon>eudicotyledons</taxon>
        <taxon>Gunneridae</taxon>
        <taxon>Pentapetalae</taxon>
        <taxon>asterids</taxon>
        <taxon>lamiids</taxon>
        <taxon>Solanales</taxon>
        <taxon>Convolvulaceae</taxon>
        <taxon>Cuscuteae</taxon>
        <taxon>Cuscuta</taxon>
        <taxon>Cuscuta subgen. Cuscuta</taxon>
    </lineage>
</organism>
<feature type="non-terminal residue" evidence="2">
    <location>
        <position position="100"/>
    </location>
</feature>
<protein>
    <submittedName>
        <fullName evidence="2">Uncharacterized protein</fullName>
    </submittedName>
</protein>
<gene>
    <name evidence="2" type="ORF">CEPIT_LOCUS10422</name>
</gene>
<feature type="compositionally biased region" description="Basic residues" evidence="1">
    <location>
        <begin position="58"/>
        <end position="71"/>
    </location>
</feature>
<evidence type="ECO:0000313" key="2">
    <source>
        <dbReference type="EMBL" id="CAH9088301.1"/>
    </source>
</evidence>
<keyword evidence="3" id="KW-1185">Reference proteome</keyword>
<feature type="compositionally biased region" description="Polar residues" evidence="1">
    <location>
        <begin position="90"/>
        <end position="100"/>
    </location>
</feature>
<comment type="caution">
    <text evidence="2">The sequence shown here is derived from an EMBL/GenBank/DDBJ whole genome shotgun (WGS) entry which is preliminary data.</text>
</comment>
<evidence type="ECO:0000313" key="3">
    <source>
        <dbReference type="Proteomes" id="UP001152523"/>
    </source>
</evidence>
<name>A0AAV0CY42_9ASTE</name>
<proteinExistence type="predicted"/>
<dbReference type="Proteomes" id="UP001152523">
    <property type="component" value="Unassembled WGS sequence"/>
</dbReference>
<feature type="compositionally biased region" description="Basic and acidic residues" evidence="1">
    <location>
        <begin position="23"/>
        <end position="33"/>
    </location>
</feature>
<evidence type="ECO:0000256" key="1">
    <source>
        <dbReference type="SAM" id="MobiDB-lite"/>
    </source>
</evidence>
<dbReference type="EMBL" id="CAMAPF010000059">
    <property type="protein sequence ID" value="CAH9088301.1"/>
    <property type="molecule type" value="Genomic_DNA"/>
</dbReference>
<reference evidence="2" key="1">
    <citation type="submission" date="2022-07" db="EMBL/GenBank/DDBJ databases">
        <authorList>
            <person name="Macas J."/>
            <person name="Novak P."/>
            <person name="Neumann P."/>
        </authorList>
    </citation>
    <scope>NUCLEOTIDE SEQUENCE</scope>
</reference>